<evidence type="ECO:0000313" key="2">
    <source>
        <dbReference type="EMBL" id="SMG16520.1"/>
    </source>
</evidence>
<sequence length="132" mass="14013">MKTALFPLALVCSLFFTSATSGATSNQNGCAMTVTYAEMAFAKFKKAYKAKSIADAQSYLKDGILQATESSAYAIQDACNCPLAKNYALSAVTFGNNAKKADKLDELKKWAKKAMDASLDVLTATPNCGKGK</sequence>
<dbReference type="AlphaFoldDB" id="A0A1X7INE1"/>
<evidence type="ECO:0000313" key="3">
    <source>
        <dbReference type="Proteomes" id="UP000192980"/>
    </source>
</evidence>
<keyword evidence="3" id="KW-1185">Reference proteome</keyword>
<accession>A0A1X7INE1</accession>
<organism evidence="2 3">
    <name type="scientific">Sphingobacterium psychroaquaticum</name>
    <dbReference type="NCBI Taxonomy" id="561061"/>
    <lineage>
        <taxon>Bacteria</taxon>
        <taxon>Pseudomonadati</taxon>
        <taxon>Bacteroidota</taxon>
        <taxon>Sphingobacteriia</taxon>
        <taxon>Sphingobacteriales</taxon>
        <taxon>Sphingobacteriaceae</taxon>
        <taxon>Sphingobacterium</taxon>
    </lineage>
</organism>
<feature type="chain" id="PRO_5012869281" evidence="1">
    <location>
        <begin position="24"/>
        <end position="132"/>
    </location>
</feature>
<proteinExistence type="predicted"/>
<dbReference type="Proteomes" id="UP000192980">
    <property type="component" value="Unassembled WGS sequence"/>
</dbReference>
<feature type="signal peptide" evidence="1">
    <location>
        <begin position="1"/>
        <end position="23"/>
    </location>
</feature>
<dbReference type="OrthoDB" id="680263at2"/>
<protein>
    <submittedName>
        <fullName evidence="2">Uncharacterized protein</fullName>
    </submittedName>
</protein>
<reference evidence="2 3" key="1">
    <citation type="submission" date="2017-04" db="EMBL/GenBank/DDBJ databases">
        <authorList>
            <person name="Afonso C.L."/>
            <person name="Miller P.J."/>
            <person name="Scott M.A."/>
            <person name="Spackman E."/>
            <person name="Goraichik I."/>
            <person name="Dimitrov K.M."/>
            <person name="Suarez D.L."/>
            <person name="Swayne D.E."/>
        </authorList>
    </citation>
    <scope>NUCLEOTIDE SEQUENCE [LARGE SCALE GENOMIC DNA]</scope>
    <source>
        <strain evidence="2 3">DSM 22418</strain>
    </source>
</reference>
<dbReference type="RefSeq" id="WP_085471894.1">
    <property type="nucleotide sequence ID" value="NZ_FXAU01000001.1"/>
</dbReference>
<dbReference type="EMBL" id="FXAU01000001">
    <property type="protein sequence ID" value="SMG16520.1"/>
    <property type="molecule type" value="Genomic_DNA"/>
</dbReference>
<gene>
    <name evidence="2" type="ORF">SAMN05660862_1087</name>
</gene>
<name>A0A1X7INE1_9SPHI</name>
<evidence type="ECO:0000256" key="1">
    <source>
        <dbReference type="SAM" id="SignalP"/>
    </source>
</evidence>
<keyword evidence="1" id="KW-0732">Signal</keyword>